<keyword evidence="1" id="KW-0472">Membrane</keyword>
<name>A0AAN6WZJ0_9PEZI</name>
<proteinExistence type="predicted"/>
<accession>A0AAN6WZJ0</accession>
<keyword evidence="1" id="KW-0812">Transmembrane</keyword>
<comment type="caution">
    <text evidence="2">The sequence shown here is derived from an EMBL/GenBank/DDBJ whole genome shotgun (WGS) entry which is preliminary data.</text>
</comment>
<protein>
    <submittedName>
        <fullName evidence="2">Uncharacterized protein</fullName>
    </submittedName>
</protein>
<feature type="transmembrane region" description="Helical" evidence="1">
    <location>
        <begin position="105"/>
        <end position="124"/>
    </location>
</feature>
<dbReference type="AlphaFoldDB" id="A0AAN6WZJ0"/>
<reference evidence="2" key="2">
    <citation type="submission" date="2023-05" db="EMBL/GenBank/DDBJ databases">
        <authorList>
            <consortium name="Lawrence Berkeley National Laboratory"/>
            <person name="Steindorff A."/>
            <person name="Hensen N."/>
            <person name="Bonometti L."/>
            <person name="Westerberg I."/>
            <person name="Brannstrom I.O."/>
            <person name="Guillou S."/>
            <person name="Cros-Aarteil S."/>
            <person name="Calhoun S."/>
            <person name="Haridas S."/>
            <person name="Kuo A."/>
            <person name="Mondo S."/>
            <person name="Pangilinan J."/>
            <person name="Riley R."/>
            <person name="Labutti K."/>
            <person name="Andreopoulos B."/>
            <person name="Lipzen A."/>
            <person name="Chen C."/>
            <person name="Yanf M."/>
            <person name="Daum C."/>
            <person name="Ng V."/>
            <person name="Clum A."/>
            <person name="Ohm R."/>
            <person name="Martin F."/>
            <person name="Silar P."/>
            <person name="Natvig D."/>
            <person name="Lalanne C."/>
            <person name="Gautier V."/>
            <person name="Ament-Velasquez S.L."/>
            <person name="Kruys A."/>
            <person name="Hutchinson M.I."/>
            <person name="Powell A.J."/>
            <person name="Barry K."/>
            <person name="Miller A.N."/>
            <person name="Grigoriev I.V."/>
            <person name="Debuchy R."/>
            <person name="Gladieux P."/>
            <person name="Thoren M.H."/>
            <person name="Johannesson H."/>
        </authorList>
    </citation>
    <scope>NUCLEOTIDE SEQUENCE</scope>
    <source>
        <strain evidence="2">PSN309</strain>
    </source>
</reference>
<dbReference type="Proteomes" id="UP001302126">
    <property type="component" value="Unassembled WGS sequence"/>
</dbReference>
<dbReference type="EMBL" id="MU864360">
    <property type="protein sequence ID" value="KAK4191209.1"/>
    <property type="molecule type" value="Genomic_DNA"/>
</dbReference>
<keyword evidence="3" id="KW-1185">Reference proteome</keyword>
<evidence type="ECO:0000313" key="2">
    <source>
        <dbReference type="EMBL" id="KAK4191209.1"/>
    </source>
</evidence>
<gene>
    <name evidence="2" type="ORF">QBC35DRAFT_24475</name>
</gene>
<sequence length="217" mass="24662">MHTSPHSINICTTTPAHHYWKLCSLPCFLFFIIMSELRVMHMDQIPGVLGQSWIPGNWKLLFLSFVSLLDTQRAPSGDRLVFFSFLFLVLYIPVSLLSFRFPHTISFLLPLTFLYSTHVLMFSYTCKVGRTCLFFLINSCSGSSGNRHSWPWRRRSGGKCWQGQFKKAVLQDVWTLGAISFTSLNIDILPGWKAPLAGIQRLRTGDGPLRLGKIACT</sequence>
<feature type="transmembrane region" description="Helical" evidence="1">
    <location>
        <begin position="80"/>
        <end position="99"/>
    </location>
</feature>
<evidence type="ECO:0000256" key="1">
    <source>
        <dbReference type="SAM" id="Phobius"/>
    </source>
</evidence>
<evidence type="ECO:0000313" key="3">
    <source>
        <dbReference type="Proteomes" id="UP001302126"/>
    </source>
</evidence>
<reference evidence="2" key="1">
    <citation type="journal article" date="2023" name="Mol. Phylogenet. Evol.">
        <title>Genome-scale phylogeny and comparative genomics of the fungal order Sordariales.</title>
        <authorList>
            <person name="Hensen N."/>
            <person name="Bonometti L."/>
            <person name="Westerberg I."/>
            <person name="Brannstrom I.O."/>
            <person name="Guillou S."/>
            <person name="Cros-Aarteil S."/>
            <person name="Calhoun S."/>
            <person name="Haridas S."/>
            <person name="Kuo A."/>
            <person name="Mondo S."/>
            <person name="Pangilinan J."/>
            <person name="Riley R."/>
            <person name="LaButti K."/>
            <person name="Andreopoulos B."/>
            <person name="Lipzen A."/>
            <person name="Chen C."/>
            <person name="Yan M."/>
            <person name="Daum C."/>
            <person name="Ng V."/>
            <person name="Clum A."/>
            <person name="Steindorff A."/>
            <person name="Ohm R.A."/>
            <person name="Martin F."/>
            <person name="Silar P."/>
            <person name="Natvig D.O."/>
            <person name="Lalanne C."/>
            <person name="Gautier V."/>
            <person name="Ament-Velasquez S.L."/>
            <person name="Kruys A."/>
            <person name="Hutchinson M.I."/>
            <person name="Powell A.J."/>
            <person name="Barry K."/>
            <person name="Miller A.N."/>
            <person name="Grigoriev I.V."/>
            <person name="Debuchy R."/>
            <person name="Gladieux P."/>
            <person name="Hiltunen Thoren M."/>
            <person name="Johannesson H."/>
        </authorList>
    </citation>
    <scope>NUCLEOTIDE SEQUENCE</scope>
    <source>
        <strain evidence="2">PSN309</strain>
    </source>
</reference>
<organism evidence="2 3">
    <name type="scientific">Podospora australis</name>
    <dbReference type="NCBI Taxonomy" id="1536484"/>
    <lineage>
        <taxon>Eukaryota</taxon>
        <taxon>Fungi</taxon>
        <taxon>Dikarya</taxon>
        <taxon>Ascomycota</taxon>
        <taxon>Pezizomycotina</taxon>
        <taxon>Sordariomycetes</taxon>
        <taxon>Sordariomycetidae</taxon>
        <taxon>Sordariales</taxon>
        <taxon>Podosporaceae</taxon>
        <taxon>Podospora</taxon>
    </lineage>
</organism>
<keyword evidence="1" id="KW-1133">Transmembrane helix</keyword>